<evidence type="ECO:0000313" key="3">
    <source>
        <dbReference type="Proteomes" id="UP000297703"/>
    </source>
</evidence>
<protein>
    <submittedName>
        <fullName evidence="2">Matrix metalloproteinase-16</fullName>
    </submittedName>
</protein>
<dbReference type="OrthoDB" id="9934919at2759"/>
<dbReference type="EMBL" id="QXTE01000033">
    <property type="protein sequence ID" value="TFK11331.1"/>
    <property type="molecule type" value="Genomic_DNA"/>
</dbReference>
<evidence type="ECO:0000313" key="2">
    <source>
        <dbReference type="EMBL" id="TFK11331.1"/>
    </source>
</evidence>
<dbReference type="AlphaFoldDB" id="A0A4D9EJ06"/>
<name>A0A4D9EJ06_9SAUR</name>
<evidence type="ECO:0000256" key="1">
    <source>
        <dbReference type="SAM" id="Coils"/>
    </source>
</evidence>
<feature type="coiled-coil region" evidence="1">
    <location>
        <begin position="233"/>
        <end position="260"/>
    </location>
</feature>
<reference evidence="2 3" key="2">
    <citation type="submission" date="2019-04" db="EMBL/GenBank/DDBJ databases">
        <title>The genome sequence of big-headed turtle.</title>
        <authorList>
            <person name="Gong S."/>
        </authorList>
    </citation>
    <scope>NUCLEOTIDE SEQUENCE [LARGE SCALE GENOMIC DNA]</scope>
    <source>
        <strain evidence="2">DO16091913</strain>
        <tissue evidence="2">Muscle</tissue>
    </source>
</reference>
<dbReference type="Proteomes" id="UP000297703">
    <property type="component" value="Unassembled WGS sequence"/>
</dbReference>
<accession>A0A4D9EJ06</accession>
<proteinExistence type="predicted"/>
<comment type="caution">
    <text evidence="2">The sequence shown here is derived from an EMBL/GenBank/DDBJ whole genome shotgun (WGS) entry which is preliminary data.</text>
</comment>
<keyword evidence="1" id="KW-0175">Coiled coil</keyword>
<organism evidence="2 3">
    <name type="scientific">Platysternon megacephalum</name>
    <name type="common">big-headed turtle</name>
    <dbReference type="NCBI Taxonomy" id="55544"/>
    <lineage>
        <taxon>Eukaryota</taxon>
        <taxon>Metazoa</taxon>
        <taxon>Chordata</taxon>
        <taxon>Craniata</taxon>
        <taxon>Vertebrata</taxon>
        <taxon>Euteleostomi</taxon>
        <taxon>Archelosauria</taxon>
        <taxon>Testudinata</taxon>
        <taxon>Testudines</taxon>
        <taxon>Cryptodira</taxon>
        <taxon>Durocryptodira</taxon>
        <taxon>Testudinoidea</taxon>
        <taxon>Platysternidae</taxon>
        <taxon>Platysternon</taxon>
    </lineage>
</organism>
<reference evidence="2 3" key="1">
    <citation type="submission" date="2019-04" db="EMBL/GenBank/DDBJ databases">
        <title>Draft genome of the big-headed turtle Platysternon megacephalum.</title>
        <authorList>
            <person name="Gong S."/>
        </authorList>
    </citation>
    <scope>NUCLEOTIDE SEQUENCE [LARGE SCALE GENOMIC DNA]</scope>
    <source>
        <strain evidence="2">DO16091913</strain>
        <tissue evidence="2">Muscle</tissue>
    </source>
</reference>
<gene>
    <name evidence="2" type="ORF">DR999_PMT05384</name>
</gene>
<keyword evidence="3" id="KW-1185">Reference proteome</keyword>
<sequence length="440" mass="49182">MLEPSNSGELYACIFIASDSSVWTKKMCELKHAGKSGMSVGSKVSFKLPVQLIDEQGQQMIMGEQEYSGTVLFHSPGLTHCKEKEKIFCKLIAEKKGISGNDILDLLLKEERENASNMGKTLYMDCNVQSFPVSKTAEDDVCLSSKRRKMCATQSLPSTATGLVSTAPAQFHAIYSLPSVSVKSELAGELRQRSALEDNCFQLSWEALQLEEDEDMGEGDEECSEEENPFAVLEKLIKENQTLRKENARLKQMLLAAQNSAPFRVFSQETRDSAAYYLRLILENLERTVTMDSSPSPQAVGSKNSTTTVNKDKYLKPLIIDPDNAERYSQVLVDPNKLYNVVKKAREQKSHQEVSLLNGLIDLVFSTQELAVAHGLGLKGKDKEEKALDRVKVSACEAFLRQTCTAEGWKELSQVEFRRKFTAKICNARRDLKNSMQKSS</sequence>